<evidence type="ECO:0000256" key="1">
    <source>
        <dbReference type="ARBA" id="ARBA00003920"/>
    </source>
</evidence>
<dbReference type="PROSITE" id="PS00689">
    <property type="entry name" value="GLYCO_HORMONE_BETA_2"/>
    <property type="match status" value="1"/>
</dbReference>
<dbReference type="EMBL" id="VOFY01000001">
    <property type="protein sequence ID" value="KAA8595759.1"/>
    <property type="molecule type" value="Genomic_DNA"/>
</dbReference>
<dbReference type="GO" id="GO:0005615">
    <property type="term" value="C:extracellular space"/>
    <property type="evidence" value="ECO:0007669"/>
    <property type="project" value="TreeGrafter"/>
</dbReference>
<evidence type="ECO:0000256" key="2">
    <source>
        <dbReference type="ARBA" id="ARBA00004613"/>
    </source>
</evidence>
<evidence type="ECO:0000256" key="9">
    <source>
        <dbReference type="RuleBase" id="RU004069"/>
    </source>
</evidence>
<evidence type="ECO:0000256" key="3">
    <source>
        <dbReference type="ARBA" id="ARBA00006552"/>
    </source>
</evidence>
<keyword evidence="5" id="KW-0964">Secreted</keyword>
<evidence type="ECO:0000256" key="4">
    <source>
        <dbReference type="ARBA" id="ARBA00011870"/>
    </source>
</evidence>
<dbReference type="GO" id="GO:0005737">
    <property type="term" value="C:cytoplasm"/>
    <property type="evidence" value="ECO:0007669"/>
    <property type="project" value="TreeGrafter"/>
</dbReference>
<evidence type="ECO:0000256" key="8">
    <source>
        <dbReference type="ARBA" id="ARBA00023180"/>
    </source>
</evidence>
<dbReference type="InterPro" id="IPR018245">
    <property type="entry name" value="Gonadotropin_bsu_CS"/>
</dbReference>
<dbReference type="InterPro" id="IPR001545">
    <property type="entry name" value="Gonadotropin_bsu"/>
</dbReference>
<feature type="domain" description="Glycoprotein hormone subunit beta" evidence="10">
    <location>
        <begin position="197"/>
        <end position="292"/>
    </location>
</feature>
<dbReference type="InterPro" id="IPR029034">
    <property type="entry name" value="Cystine-knot_cytokine"/>
</dbReference>
<dbReference type="Gene3D" id="2.10.90.10">
    <property type="entry name" value="Cystine-knot cytokines"/>
    <property type="match status" value="1"/>
</dbReference>
<dbReference type="GO" id="GO:0005179">
    <property type="term" value="F:hormone activity"/>
    <property type="evidence" value="ECO:0007669"/>
    <property type="project" value="UniProtKB-KW"/>
</dbReference>
<evidence type="ECO:0000313" key="11">
    <source>
        <dbReference type="EMBL" id="KAA8595759.1"/>
    </source>
</evidence>
<dbReference type="GO" id="GO:0030728">
    <property type="term" value="P:ovulation"/>
    <property type="evidence" value="ECO:0007669"/>
    <property type="project" value="TreeGrafter"/>
</dbReference>
<evidence type="ECO:0000256" key="5">
    <source>
        <dbReference type="ARBA" id="ARBA00022525"/>
    </source>
</evidence>
<keyword evidence="8" id="KW-0325">Glycoprotein</keyword>
<comment type="subunit">
    <text evidence="4">Heterodimer of an alpha and a beta chain.</text>
</comment>
<name>A0A5J5DR04_9PERO</name>
<gene>
    <name evidence="11" type="ORF">FQN60_011050</name>
</gene>
<dbReference type="AlphaFoldDB" id="A0A5J5DR04"/>
<keyword evidence="7" id="KW-1015">Disulfide bond</keyword>
<dbReference type="SMART" id="SM00068">
    <property type="entry name" value="GHB"/>
    <property type="match status" value="1"/>
</dbReference>
<comment type="function">
    <text evidence="1">Involved in gametogenesis and steroidogenesis.</text>
</comment>
<comment type="similarity">
    <text evidence="3 9">Belongs to the glycoprotein hormones subunit beta family.</text>
</comment>
<dbReference type="Proteomes" id="UP000327493">
    <property type="component" value="Chromosome 1"/>
</dbReference>
<evidence type="ECO:0000256" key="7">
    <source>
        <dbReference type="ARBA" id="ARBA00023157"/>
    </source>
</evidence>
<dbReference type="Pfam" id="PF00007">
    <property type="entry name" value="Cys_knot"/>
    <property type="match status" value="1"/>
</dbReference>
<dbReference type="GO" id="GO:0007186">
    <property type="term" value="P:G protein-coupled receptor signaling pathway"/>
    <property type="evidence" value="ECO:0007669"/>
    <property type="project" value="TreeGrafter"/>
</dbReference>
<organism evidence="11 12">
    <name type="scientific">Etheostoma spectabile</name>
    <name type="common">orangethroat darter</name>
    <dbReference type="NCBI Taxonomy" id="54343"/>
    <lineage>
        <taxon>Eukaryota</taxon>
        <taxon>Metazoa</taxon>
        <taxon>Chordata</taxon>
        <taxon>Craniata</taxon>
        <taxon>Vertebrata</taxon>
        <taxon>Euteleostomi</taxon>
        <taxon>Actinopterygii</taxon>
        <taxon>Neopterygii</taxon>
        <taxon>Teleostei</taxon>
        <taxon>Neoteleostei</taxon>
        <taxon>Acanthomorphata</taxon>
        <taxon>Eupercaria</taxon>
        <taxon>Perciformes</taxon>
        <taxon>Percoidei</taxon>
        <taxon>Percidae</taxon>
        <taxon>Etheostomatinae</taxon>
        <taxon>Etheostoma</taxon>
    </lineage>
</organism>
<comment type="subcellular location">
    <subcellularLocation>
        <location evidence="2 9">Secreted</location>
    </subcellularLocation>
</comment>
<dbReference type="CDD" id="cd00069">
    <property type="entry name" value="GHB_like"/>
    <property type="match status" value="1"/>
</dbReference>
<sequence length="295" mass="32708">MSHIPRHIQSATISSTIYICALTHSEEDTFGLRLDVLSQFNRIYCHFSPRYCCIAPGRLAAIIIEEKKGKQRQVCEQRVGITSTRSRRKDAMGPATLAMPCYTCCALQHPAMLCRGLLHLLCPATPCYALQGPATLAMPCYTCYALLHPAMLCRALLHLLCPAAPAMHLWCTRQRMQLVVMATVLALVGAEQACRLGCHLTEVRIPVESCGITEWINTAMCLGHCYHEDSPYISSTGREKQTVCNGDWSYEVMHIEGCPVGVRYPVARNCKCTECNPENAYCGHFHGHVSSCVSI</sequence>
<protein>
    <recommendedName>
        <fullName evidence="10">Glycoprotein hormone subunit beta domain-containing protein</fullName>
    </recommendedName>
</protein>
<keyword evidence="12" id="KW-1185">Reference proteome</keyword>
<dbReference type="InterPro" id="IPR006208">
    <property type="entry name" value="Glyco_hormone_CN"/>
</dbReference>
<evidence type="ECO:0000256" key="6">
    <source>
        <dbReference type="ARBA" id="ARBA00022702"/>
    </source>
</evidence>
<dbReference type="PANTHER" id="PTHR11515:SF11">
    <property type="entry name" value="LUTROPIN SUBUNIT BETA"/>
    <property type="match status" value="1"/>
</dbReference>
<comment type="caution">
    <text evidence="11">The sequence shown here is derived from an EMBL/GenBank/DDBJ whole genome shotgun (WGS) entry which is preliminary data.</text>
</comment>
<evidence type="ECO:0000259" key="10">
    <source>
        <dbReference type="Pfam" id="PF00007"/>
    </source>
</evidence>
<proteinExistence type="inferred from homology"/>
<dbReference type="SUPFAM" id="SSF57501">
    <property type="entry name" value="Cystine-knot cytokines"/>
    <property type="match status" value="1"/>
</dbReference>
<accession>A0A5J5DR04</accession>
<keyword evidence="6 9" id="KW-0372">Hormone</keyword>
<evidence type="ECO:0000313" key="12">
    <source>
        <dbReference type="Proteomes" id="UP000327493"/>
    </source>
</evidence>
<dbReference type="PANTHER" id="PTHR11515">
    <property type="entry name" value="GLYCOPROTEIN HORMONE BETA CHAIN"/>
    <property type="match status" value="1"/>
</dbReference>
<reference evidence="11 12" key="1">
    <citation type="submission" date="2019-08" db="EMBL/GenBank/DDBJ databases">
        <title>A chromosome-level genome assembly, high-density linkage maps, and genome scans reveal the genomic architecture of hybrid incompatibilities underlying speciation via character displacement in darters (Percidae: Etheostominae).</title>
        <authorList>
            <person name="Moran R.L."/>
            <person name="Catchen J.M."/>
            <person name="Fuller R.C."/>
        </authorList>
    </citation>
    <scope>NUCLEOTIDE SEQUENCE [LARGE SCALE GENOMIC DNA]</scope>
    <source>
        <strain evidence="11">EspeVRDwgs_2016</strain>
        <tissue evidence="11">Muscle</tissue>
    </source>
</reference>